<evidence type="ECO:0000313" key="3">
    <source>
        <dbReference type="RefSeq" id="XP_050945506.1"/>
    </source>
</evidence>
<dbReference type="Proteomes" id="UP001652600">
    <property type="component" value="Chromosome 9"/>
</dbReference>
<gene>
    <name evidence="3" type="primary">LOC127150859</name>
</gene>
<proteinExistence type="predicted"/>
<accession>A0ABM3L654</accession>
<evidence type="ECO:0000259" key="1">
    <source>
        <dbReference type="Pfam" id="PF14291"/>
    </source>
</evidence>
<dbReference type="RefSeq" id="XP_050945506.1">
    <property type="nucleotide sequence ID" value="XM_051089549.1"/>
</dbReference>
<protein>
    <submittedName>
        <fullName evidence="3">Uncharacterized protein LOC127150859</fullName>
    </submittedName>
</protein>
<dbReference type="Pfam" id="PF14291">
    <property type="entry name" value="DUF4371"/>
    <property type="match status" value="2"/>
</dbReference>
<reference evidence="3" key="1">
    <citation type="submission" date="2025-08" db="UniProtKB">
        <authorList>
            <consortium name="RefSeq"/>
        </authorList>
    </citation>
    <scope>IDENTIFICATION</scope>
    <source>
        <tissue evidence="3">Stem</tissue>
    </source>
</reference>
<dbReference type="PANTHER" id="PTHR45749:SF36">
    <property type="entry name" value="ZINC FINGER MYM-TYPE PROTEIN 1-LIKE"/>
    <property type="match status" value="1"/>
</dbReference>
<feature type="domain" description="DUF4371" evidence="1">
    <location>
        <begin position="42"/>
        <end position="146"/>
    </location>
</feature>
<sequence length="219" mass="24880">MSDQVRAEYRTRLGASIDCTRFLLRQGLSFRGHNETDDSKNQDIVNCIATEIANIVIRDVSDKQFSILIDESRDISLKEQMSVVLRYVDEGHVIERFIRITHFNNTSALSLKEAIDDFFSQHGLSITNLRGQGYDGASNMQSEFHGLKSLILKENECASYIHCFAHQLQLALVNTAKNHVEIVGFIVKNVVNVIGASVKHRDILREKHSMKICFSIWVV</sequence>
<dbReference type="InterPro" id="IPR012337">
    <property type="entry name" value="RNaseH-like_sf"/>
</dbReference>
<name>A0ABM3L654_CUCME</name>
<dbReference type="PANTHER" id="PTHR45749">
    <property type="match status" value="1"/>
</dbReference>
<keyword evidence="2" id="KW-1185">Reference proteome</keyword>
<dbReference type="SUPFAM" id="SSF53098">
    <property type="entry name" value="Ribonuclease H-like"/>
    <property type="match status" value="1"/>
</dbReference>
<dbReference type="GeneID" id="127150859"/>
<organism evidence="2 3">
    <name type="scientific">Cucumis melo</name>
    <name type="common">Muskmelon</name>
    <dbReference type="NCBI Taxonomy" id="3656"/>
    <lineage>
        <taxon>Eukaryota</taxon>
        <taxon>Viridiplantae</taxon>
        <taxon>Streptophyta</taxon>
        <taxon>Embryophyta</taxon>
        <taxon>Tracheophyta</taxon>
        <taxon>Spermatophyta</taxon>
        <taxon>Magnoliopsida</taxon>
        <taxon>eudicotyledons</taxon>
        <taxon>Gunneridae</taxon>
        <taxon>Pentapetalae</taxon>
        <taxon>rosids</taxon>
        <taxon>fabids</taxon>
        <taxon>Cucurbitales</taxon>
        <taxon>Cucurbitaceae</taxon>
        <taxon>Benincaseae</taxon>
        <taxon>Cucumis</taxon>
    </lineage>
</organism>
<dbReference type="InterPro" id="IPR025398">
    <property type="entry name" value="DUF4371"/>
</dbReference>
<evidence type="ECO:0000313" key="2">
    <source>
        <dbReference type="Proteomes" id="UP001652600"/>
    </source>
</evidence>
<feature type="domain" description="DUF4371" evidence="1">
    <location>
        <begin position="2"/>
        <end position="41"/>
    </location>
</feature>